<protein>
    <submittedName>
        <fullName evidence="1">Uncharacterized protein</fullName>
    </submittedName>
</protein>
<dbReference type="EMBL" id="GGEC01057383">
    <property type="protein sequence ID" value="MBX37867.1"/>
    <property type="molecule type" value="Transcribed_RNA"/>
</dbReference>
<dbReference type="PANTHER" id="PTHR48441:SF1">
    <property type="entry name" value="NT-3"/>
    <property type="match status" value="1"/>
</dbReference>
<name>A0A2P2N5T1_RHIMU</name>
<sequence length="76" mass="8487">MVESQRLDLEERQRKVEAVVAEVDAITSKTNLVKESGAARVQVLLHKSEEIVKQFQEYSKSVGHFLATTKVEAGTD</sequence>
<reference evidence="1" key="1">
    <citation type="submission" date="2018-02" db="EMBL/GenBank/DDBJ databases">
        <title>Rhizophora mucronata_Transcriptome.</title>
        <authorList>
            <person name="Meera S.P."/>
            <person name="Sreeshan A."/>
            <person name="Augustine A."/>
        </authorList>
    </citation>
    <scope>NUCLEOTIDE SEQUENCE</scope>
    <source>
        <tissue evidence="1">Leaf</tissue>
    </source>
</reference>
<dbReference type="PANTHER" id="PTHR48441">
    <property type="match status" value="1"/>
</dbReference>
<dbReference type="AlphaFoldDB" id="A0A2P2N5T1"/>
<organism evidence="1">
    <name type="scientific">Rhizophora mucronata</name>
    <name type="common">Asiatic mangrove</name>
    <dbReference type="NCBI Taxonomy" id="61149"/>
    <lineage>
        <taxon>Eukaryota</taxon>
        <taxon>Viridiplantae</taxon>
        <taxon>Streptophyta</taxon>
        <taxon>Embryophyta</taxon>
        <taxon>Tracheophyta</taxon>
        <taxon>Spermatophyta</taxon>
        <taxon>Magnoliopsida</taxon>
        <taxon>eudicotyledons</taxon>
        <taxon>Gunneridae</taxon>
        <taxon>Pentapetalae</taxon>
        <taxon>rosids</taxon>
        <taxon>fabids</taxon>
        <taxon>Malpighiales</taxon>
        <taxon>Rhizophoraceae</taxon>
        <taxon>Rhizophora</taxon>
    </lineage>
</organism>
<proteinExistence type="predicted"/>
<accession>A0A2P2N5T1</accession>
<evidence type="ECO:0000313" key="1">
    <source>
        <dbReference type="EMBL" id="MBX37867.1"/>
    </source>
</evidence>